<gene>
    <name evidence="3" type="ORF">PNK_0691</name>
</gene>
<name>A0A0U5JB54_9BACT</name>
<feature type="transmembrane region" description="Helical" evidence="2">
    <location>
        <begin position="145"/>
        <end position="167"/>
    </location>
</feature>
<dbReference type="EMBL" id="LN879502">
    <property type="protein sequence ID" value="CUI16317.1"/>
    <property type="molecule type" value="Genomic_DNA"/>
</dbReference>
<evidence type="ECO:0000256" key="1">
    <source>
        <dbReference type="SAM" id="MobiDB-lite"/>
    </source>
</evidence>
<feature type="region of interest" description="Disordered" evidence="1">
    <location>
        <begin position="68"/>
        <end position="102"/>
    </location>
</feature>
<dbReference type="InterPro" id="IPR052948">
    <property type="entry name" value="Low_temp-induced_all0457"/>
</dbReference>
<organism evidence="3 4">
    <name type="scientific">Candidatus Protochlamydia naegleriophila</name>
    <dbReference type="NCBI Taxonomy" id="389348"/>
    <lineage>
        <taxon>Bacteria</taxon>
        <taxon>Pseudomonadati</taxon>
        <taxon>Chlamydiota</taxon>
        <taxon>Chlamydiia</taxon>
        <taxon>Parachlamydiales</taxon>
        <taxon>Parachlamydiaceae</taxon>
        <taxon>Candidatus Protochlamydia</taxon>
    </lineage>
</organism>
<keyword evidence="2" id="KW-1133">Transmembrane helix</keyword>
<dbReference type="AlphaFoldDB" id="A0A0U5JB54"/>
<protein>
    <recommendedName>
        <fullName evidence="5">General stress protein 17M-like domain-containing protein</fullName>
    </recommendedName>
</protein>
<evidence type="ECO:0000256" key="2">
    <source>
        <dbReference type="SAM" id="Phobius"/>
    </source>
</evidence>
<dbReference type="PATRIC" id="fig|389348.3.peg.754"/>
<evidence type="ECO:0000313" key="3">
    <source>
        <dbReference type="EMBL" id="CUI16317.1"/>
    </source>
</evidence>
<dbReference type="PANTHER" id="PTHR36109:SF2">
    <property type="entry name" value="MEMBRANE PROTEIN"/>
    <property type="match status" value="1"/>
</dbReference>
<dbReference type="InParanoid" id="A0A0U5JB54"/>
<reference evidence="4" key="1">
    <citation type="submission" date="2015-09" db="EMBL/GenBank/DDBJ databases">
        <authorList>
            <person name="Bertelli C."/>
        </authorList>
    </citation>
    <scope>NUCLEOTIDE SEQUENCE [LARGE SCALE GENOMIC DNA]</scope>
    <source>
        <strain evidence="4">KNic</strain>
    </source>
</reference>
<dbReference type="KEGG" id="pnl:PNK_0691"/>
<keyword evidence="2" id="KW-0472">Membrane</keyword>
<dbReference type="STRING" id="389348.PNK_0691"/>
<dbReference type="RefSeq" id="WP_059060308.1">
    <property type="nucleotide sequence ID" value="NZ_LN879502.1"/>
</dbReference>
<proteinExistence type="predicted"/>
<evidence type="ECO:0000313" key="4">
    <source>
        <dbReference type="Proteomes" id="UP000069902"/>
    </source>
</evidence>
<sequence>MANQAVYGIVGSRTQAEQLVQALVDANVNHGDISFLAAQIEEFQEFDKRSSRTEANRNWRTEERLENYSDRDTEEEMRTERATGKKAKGMTTPGGLAHEKHSKAPEGATAGAAAGGLIGGTLGLLAGIGALSIPGLGPFIAAGPLMAALSGLGAGGTIGGIIGSLVGSGIPEYEAKRYENRLKEGGILVAVRANSDTLAKRIKEVMEHNGAEDVSISSEASMPKNYQK</sequence>
<keyword evidence="4" id="KW-1185">Reference proteome</keyword>
<feature type="compositionally biased region" description="Basic and acidic residues" evidence="1">
    <location>
        <begin position="68"/>
        <end position="83"/>
    </location>
</feature>
<evidence type="ECO:0008006" key="5">
    <source>
        <dbReference type="Google" id="ProtNLM"/>
    </source>
</evidence>
<dbReference type="Proteomes" id="UP000069902">
    <property type="component" value="Chromosome cPNK"/>
</dbReference>
<feature type="transmembrane region" description="Helical" evidence="2">
    <location>
        <begin position="110"/>
        <end position="133"/>
    </location>
</feature>
<accession>A0A0U5JB54</accession>
<keyword evidence="2" id="KW-0812">Transmembrane</keyword>
<dbReference type="PANTHER" id="PTHR36109">
    <property type="entry name" value="MEMBRANE PROTEIN-RELATED"/>
    <property type="match status" value="1"/>
</dbReference>